<dbReference type="KEGG" id="mhi:Mhar_0802"/>
<dbReference type="STRING" id="1110509.Mhar_0802"/>
<keyword evidence="3" id="KW-1185">Reference proteome</keyword>
<dbReference type="SUPFAM" id="SSF53807">
    <property type="entry name" value="Helical backbone' metal receptor"/>
    <property type="match status" value="1"/>
</dbReference>
<dbReference type="PANTHER" id="PTHR30535">
    <property type="entry name" value="VITAMIN B12-BINDING PROTEIN"/>
    <property type="match status" value="1"/>
</dbReference>
<dbReference type="PROSITE" id="PS50983">
    <property type="entry name" value="FE_B12_PBP"/>
    <property type="match status" value="1"/>
</dbReference>
<evidence type="ECO:0000259" key="1">
    <source>
        <dbReference type="PROSITE" id="PS50983"/>
    </source>
</evidence>
<organism evidence="2 3">
    <name type="scientific">Methanothrix harundinacea (strain 6Ac)</name>
    <name type="common">Methanosaeta harundinacea</name>
    <dbReference type="NCBI Taxonomy" id="1110509"/>
    <lineage>
        <taxon>Archaea</taxon>
        <taxon>Methanobacteriati</taxon>
        <taxon>Methanobacteriota</taxon>
        <taxon>Stenosarchaea group</taxon>
        <taxon>Methanomicrobia</taxon>
        <taxon>Methanotrichales</taxon>
        <taxon>Methanotrichaceae</taxon>
        <taxon>Methanothrix</taxon>
    </lineage>
</organism>
<dbReference type="PATRIC" id="fig|1110509.7.peg.895"/>
<dbReference type="Proteomes" id="UP000005877">
    <property type="component" value="Chromosome"/>
</dbReference>
<proteinExistence type="predicted"/>
<feature type="domain" description="Fe/B12 periplasmic-binding" evidence="1">
    <location>
        <begin position="49"/>
        <end position="349"/>
    </location>
</feature>
<protein>
    <submittedName>
        <fullName evidence="2">Periplasmic binding protein</fullName>
    </submittedName>
</protein>
<sequence length="389" mass="44113">MNKCARVLFSVLLLLTFAVLTVEPIGAEEFKTVTDMRGVEVSIPEDPQRVVAISRSLIDTTMYIFGVEDKLVGGSVWKRNDGYEDYTWGSETYHVCPWISFVLNPNYRNLTNVGGFGGPYGTVNVETIASLEPDLLILRDLGNDDEAVQKFLESMEQLNIPTVVLKYPDCYDDIDVSTIYEEVRLLGEVFDRQEEAERIVDHMDAQVQLIRERTADVDEDETPRVLYFGAPSQAADSGGVGYAFGTETIESIFLEDIVNAKNAYDGTGTDIISTEHLLALDPDVIILSTYSGYHPPREMYEAERFGKVQDLRALKEGKVYSLSATPCKSERLEFPINLMIEAKAIYPERFEDIDLDEWIRDYFMGLYNVDEEKAEELMDSLLLRYLEII</sequence>
<reference evidence="2 3" key="1">
    <citation type="journal article" date="2012" name="PLoS ONE">
        <title>The genome characteristics and predicted function of methyl-group oxidation pathway in the obligate aceticlastic methanogens, Methanosaeta spp.</title>
        <authorList>
            <person name="Zhu J."/>
            <person name="Zheng H."/>
            <person name="Ai G."/>
            <person name="Zhang G."/>
            <person name="Liu D."/>
            <person name="Liu X."/>
            <person name="Dong X."/>
        </authorList>
    </citation>
    <scope>NUCLEOTIDE SEQUENCE [LARGE SCALE GENOMIC DNA]</scope>
    <source>
        <strain evidence="2 3">6Ac</strain>
    </source>
</reference>
<evidence type="ECO:0000313" key="3">
    <source>
        <dbReference type="Proteomes" id="UP000005877"/>
    </source>
</evidence>
<dbReference type="EMBL" id="CP003117">
    <property type="protein sequence ID" value="AET64175.1"/>
    <property type="molecule type" value="Genomic_DNA"/>
</dbReference>
<evidence type="ECO:0000313" key="2">
    <source>
        <dbReference type="EMBL" id="AET64175.1"/>
    </source>
</evidence>
<dbReference type="HOGENOM" id="CLU_038034_13_4_2"/>
<dbReference type="InterPro" id="IPR002491">
    <property type="entry name" value="ABC_transptr_periplasmic_BD"/>
</dbReference>
<dbReference type="Gene3D" id="3.40.50.1980">
    <property type="entry name" value="Nitrogenase molybdenum iron protein domain"/>
    <property type="match status" value="2"/>
</dbReference>
<dbReference type="Pfam" id="PF01497">
    <property type="entry name" value="Peripla_BP_2"/>
    <property type="match status" value="1"/>
</dbReference>
<name>G7WKZ2_METH6</name>
<dbReference type="AlphaFoldDB" id="G7WKZ2"/>
<dbReference type="InterPro" id="IPR050902">
    <property type="entry name" value="ABC_Transporter_SBP"/>
</dbReference>
<dbReference type="PANTHER" id="PTHR30535:SF34">
    <property type="entry name" value="MOLYBDATE-BINDING PROTEIN MOLA"/>
    <property type="match status" value="1"/>
</dbReference>
<accession>G7WKZ2</accession>
<gene>
    <name evidence="2" type="ordered locus">Mhar_0802</name>
</gene>